<evidence type="ECO:0000256" key="1">
    <source>
        <dbReference type="SAM" id="MobiDB-lite"/>
    </source>
</evidence>
<dbReference type="Proteomes" id="UP000735302">
    <property type="component" value="Unassembled WGS sequence"/>
</dbReference>
<evidence type="ECO:0000313" key="3">
    <source>
        <dbReference type="Proteomes" id="UP000735302"/>
    </source>
</evidence>
<gene>
    <name evidence="2" type="ORF">PoB_001078500</name>
</gene>
<feature type="compositionally biased region" description="Polar residues" evidence="1">
    <location>
        <begin position="1"/>
        <end position="12"/>
    </location>
</feature>
<feature type="region of interest" description="Disordered" evidence="1">
    <location>
        <begin position="1"/>
        <end position="63"/>
    </location>
</feature>
<evidence type="ECO:0000313" key="2">
    <source>
        <dbReference type="EMBL" id="GFN84279.1"/>
    </source>
</evidence>
<dbReference type="AlphaFoldDB" id="A0AAV3YP85"/>
<reference evidence="2 3" key="1">
    <citation type="journal article" date="2021" name="Elife">
        <title>Chloroplast acquisition without the gene transfer in kleptoplastic sea slugs, Plakobranchus ocellatus.</title>
        <authorList>
            <person name="Maeda T."/>
            <person name="Takahashi S."/>
            <person name="Yoshida T."/>
            <person name="Shimamura S."/>
            <person name="Takaki Y."/>
            <person name="Nagai Y."/>
            <person name="Toyoda A."/>
            <person name="Suzuki Y."/>
            <person name="Arimoto A."/>
            <person name="Ishii H."/>
            <person name="Satoh N."/>
            <person name="Nishiyama T."/>
            <person name="Hasebe M."/>
            <person name="Maruyama T."/>
            <person name="Minagawa J."/>
            <person name="Obokata J."/>
            <person name="Shigenobu S."/>
        </authorList>
    </citation>
    <scope>NUCLEOTIDE SEQUENCE [LARGE SCALE GENOMIC DNA]</scope>
</reference>
<organism evidence="2 3">
    <name type="scientific">Plakobranchus ocellatus</name>
    <dbReference type="NCBI Taxonomy" id="259542"/>
    <lineage>
        <taxon>Eukaryota</taxon>
        <taxon>Metazoa</taxon>
        <taxon>Spiralia</taxon>
        <taxon>Lophotrochozoa</taxon>
        <taxon>Mollusca</taxon>
        <taxon>Gastropoda</taxon>
        <taxon>Heterobranchia</taxon>
        <taxon>Euthyneura</taxon>
        <taxon>Panpulmonata</taxon>
        <taxon>Sacoglossa</taxon>
        <taxon>Placobranchoidea</taxon>
        <taxon>Plakobranchidae</taxon>
        <taxon>Plakobranchus</taxon>
    </lineage>
</organism>
<comment type="caution">
    <text evidence="2">The sequence shown here is derived from an EMBL/GenBank/DDBJ whole genome shotgun (WGS) entry which is preliminary data.</text>
</comment>
<protein>
    <submittedName>
        <fullName evidence="2">Uncharacterized protein</fullName>
    </submittedName>
</protein>
<proteinExistence type="predicted"/>
<sequence>MDNMEGNQPSSSQEDDMIPLSKLRNRISTGAVSSDEDIPFADLRRTGSPISDFDDSYSDPEYKPSQCEVKRCREEDWCGLHARIASCLSATTIASKILILASTTRKQ</sequence>
<accession>A0AAV3YP85</accession>
<name>A0AAV3YP85_9GAST</name>
<dbReference type="EMBL" id="BLXT01001295">
    <property type="protein sequence ID" value="GFN84279.1"/>
    <property type="molecule type" value="Genomic_DNA"/>
</dbReference>
<keyword evidence="3" id="KW-1185">Reference proteome</keyword>